<dbReference type="Pfam" id="PF00583">
    <property type="entry name" value="Acetyltransf_1"/>
    <property type="match status" value="1"/>
</dbReference>
<evidence type="ECO:0000313" key="5">
    <source>
        <dbReference type="Proteomes" id="UP000296352"/>
    </source>
</evidence>
<dbReference type="GO" id="GO:0016747">
    <property type="term" value="F:acyltransferase activity, transferring groups other than amino-acyl groups"/>
    <property type="evidence" value="ECO:0007669"/>
    <property type="project" value="InterPro"/>
</dbReference>
<dbReference type="KEGG" id="cee:CENDO_03805"/>
<dbReference type="CDD" id="cd04301">
    <property type="entry name" value="NAT_SF"/>
    <property type="match status" value="1"/>
</dbReference>
<dbReference type="InterPro" id="IPR000182">
    <property type="entry name" value="GNAT_dom"/>
</dbReference>
<feature type="domain" description="N-acetyltransferase" evidence="3">
    <location>
        <begin position="1"/>
        <end position="161"/>
    </location>
</feature>
<dbReference type="RefSeq" id="WP_136140844.1">
    <property type="nucleotide sequence ID" value="NZ_CP039247.1"/>
</dbReference>
<accession>A0A4P7QGX2</accession>
<dbReference type="Proteomes" id="UP000296352">
    <property type="component" value="Chromosome"/>
</dbReference>
<dbReference type="AlphaFoldDB" id="A0A4P7QGX2"/>
<evidence type="ECO:0000259" key="3">
    <source>
        <dbReference type="PROSITE" id="PS51186"/>
    </source>
</evidence>
<gene>
    <name evidence="4" type="primary">yncA2</name>
    <name evidence="4" type="ORF">CENDO_03805</name>
</gene>
<dbReference type="PROSITE" id="PS51186">
    <property type="entry name" value="GNAT"/>
    <property type="match status" value="1"/>
</dbReference>
<evidence type="ECO:0000313" key="4">
    <source>
        <dbReference type="EMBL" id="QCB28054.1"/>
    </source>
</evidence>
<dbReference type="EMBL" id="CP039247">
    <property type="protein sequence ID" value="QCB28054.1"/>
    <property type="molecule type" value="Genomic_DNA"/>
</dbReference>
<organism evidence="4 5">
    <name type="scientific">Corynebacterium endometrii</name>
    <dbReference type="NCBI Taxonomy" id="2488819"/>
    <lineage>
        <taxon>Bacteria</taxon>
        <taxon>Bacillati</taxon>
        <taxon>Actinomycetota</taxon>
        <taxon>Actinomycetes</taxon>
        <taxon>Mycobacteriales</taxon>
        <taxon>Corynebacteriaceae</taxon>
        <taxon>Corynebacterium</taxon>
    </lineage>
</organism>
<reference evidence="4 5" key="1">
    <citation type="submission" date="2019-04" db="EMBL/GenBank/DDBJ databases">
        <title>Corynebacterium endometrii sp. nov., isolated from the uterus of a cow with endometritis.</title>
        <authorList>
            <person name="Ballas P."/>
            <person name="Ruckert C."/>
            <person name="Wagener K."/>
            <person name="Drillich M."/>
            <person name="Kaempfer P."/>
            <person name="Busse H.-J."/>
            <person name="Ehling-Schulz M."/>
        </authorList>
    </citation>
    <scope>NUCLEOTIDE SEQUENCE [LARGE SCALE GENOMIC DNA]</scope>
    <source>
        <strain evidence="4 5">LMM-1653</strain>
    </source>
</reference>
<evidence type="ECO:0000256" key="1">
    <source>
        <dbReference type="ARBA" id="ARBA00022679"/>
    </source>
</evidence>
<dbReference type="PANTHER" id="PTHR43072:SF23">
    <property type="entry name" value="UPF0039 PROTEIN C11D3.02C"/>
    <property type="match status" value="1"/>
</dbReference>
<keyword evidence="5" id="KW-1185">Reference proteome</keyword>
<dbReference type="OrthoDB" id="3173333at2"/>
<protein>
    <submittedName>
        <fullName evidence="4">N-acyltransferase YncA</fullName>
        <ecNumber evidence="4">2.3.1.-</ecNumber>
    </submittedName>
</protein>
<name>A0A4P7QGX2_9CORY</name>
<dbReference type="PANTHER" id="PTHR43072">
    <property type="entry name" value="N-ACETYLTRANSFERASE"/>
    <property type="match status" value="1"/>
</dbReference>
<dbReference type="InterPro" id="IPR016181">
    <property type="entry name" value="Acyl_CoA_acyltransferase"/>
</dbReference>
<dbReference type="SUPFAM" id="SSF55729">
    <property type="entry name" value="Acyl-CoA N-acyltransferases (Nat)"/>
    <property type="match status" value="1"/>
</dbReference>
<evidence type="ECO:0000256" key="2">
    <source>
        <dbReference type="ARBA" id="ARBA00023315"/>
    </source>
</evidence>
<sequence>MRIREATIDDVPAMTDILNWAISETNAIFRAHTATVEEREGFFHRLDSGGYPQLVAVDDADTVLGFAHYKPLGDPVVWIGSMENTVYISPDAHGQGAGYALMKELIERARRDERCHTMVAKIVDDNEPSLRLHYKLGFELKGVLQEVSRKFGEWVNLAYLQLAC</sequence>
<dbReference type="EC" id="2.3.1.-" evidence="4"/>
<keyword evidence="1 4" id="KW-0808">Transferase</keyword>
<dbReference type="Gene3D" id="3.40.630.30">
    <property type="match status" value="1"/>
</dbReference>
<keyword evidence="2 4" id="KW-0012">Acyltransferase</keyword>
<proteinExistence type="predicted"/>